<dbReference type="KEGG" id="psl:Psta_0567"/>
<evidence type="ECO:0000313" key="2">
    <source>
        <dbReference type="Proteomes" id="UP000001887"/>
    </source>
</evidence>
<dbReference type="EMBL" id="CP001848">
    <property type="protein sequence ID" value="ADB15254.1"/>
    <property type="molecule type" value="Genomic_DNA"/>
</dbReference>
<evidence type="ECO:0000313" key="1">
    <source>
        <dbReference type="EMBL" id="ADB15254.1"/>
    </source>
</evidence>
<dbReference type="HOGENOM" id="CLU_2827438_0_0_0"/>
<reference evidence="1 2" key="1">
    <citation type="journal article" date="2009" name="Stand. Genomic Sci.">
        <title>Complete genome sequence of Pirellula staleyi type strain (ATCC 27377).</title>
        <authorList>
            <person name="Clum A."/>
            <person name="Tindall B.J."/>
            <person name="Sikorski J."/>
            <person name="Ivanova N."/>
            <person name="Mavrommatis K."/>
            <person name="Lucas S."/>
            <person name="Glavina del Rio T."/>
            <person name="Nolan M."/>
            <person name="Chen F."/>
            <person name="Tice H."/>
            <person name="Pitluck S."/>
            <person name="Cheng J.F."/>
            <person name="Chertkov O."/>
            <person name="Brettin T."/>
            <person name="Han C."/>
            <person name="Detter J.C."/>
            <person name="Kuske C."/>
            <person name="Bruce D."/>
            <person name="Goodwin L."/>
            <person name="Ovchinikova G."/>
            <person name="Pati A."/>
            <person name="Mikhailova N."/>
            <person name="Chen A."/>
            <person name="Palaniappan K."/>
            <person name="Land M."/>
            <person name="Hauser L."/>
            <person name="Chang Y.J."/>
            <person name="Jeffries C.D."/>
            <person name="Chain P."/>
            <person name="Rohde M."/>
            <person name="Goker M."/>
            <person name="Bristow J."/>
            <person name="Eisen J.A."/>
            <person name="Markowitz V."/>
            <person name="Hugenholtz P."/>
            <person name="Kyrpides N.C."/>
            <person name="Klenk H.P."/>
            <person name="Lapidus A."/>
        </authorList>
    </citation>
    <scope>NUCLEOTIDE SEQUENCE [LARGE SCALE GENOMIC DNA]</scope>
    <source>
        <strain evidence="2">ATCC 27377 / DSM 6068 / ICPB 4128</strain>
    </source>
</reference>
<protein>
    <submittedName>
        <fullName evidence="1">Uncharacterized protein</fullName>
    </submittedName>
</protein>
<proteinExistence type="predicted"/>
<dbReference type="AlphaFoldDB" id="D2R4A6"/>
<gene>
    <name evidence="1" type="ordered locus">Psta_0567</name>
</gene>
<dbReference type="STRING" id="530564.Psta_0567"/>
<organism evidence="1 2">
    <name type="scientific">Pirellula staleyi (strain ATCC 27377 / DSM 6068 / ICPB 4128)</name>
    <name type="common">Pirella staleyi</name>
    <dbReference type="NCBI Taxonomy" id="530564"/>
    <lineage>
        <taxon>Bacteria</taxon>
        <taxon>Pseudomonadati</taxon>
        <taxon>Planctomycetota</taxon>
        <taxon>Planctomycetia</taxon>
        <taxon>Pirellulales</taxon>
        <taxon>Pirellulaceae</taxon>
        <taxon>Pirellula</taxon>
    </lineage>
</organism>
<accession>D2R4A6</accession>
<sequence>MKFVFEKFVETDMSFAARATVRQKTGQIGFNLGAINRFGIRDFGFLCFVFRSKSPCSWDGACKGKV</sequence>
<dbReference type="Proteomes" id="UP000001887">
    <property type="component" value="Chromosome"/>
</dbReference>
<name>D2R4A6_PIRSD</name>
<keyword evidence="2" id="KW-1185">Reference proteome</keyword>